<evidence type="ECO:0000313" key="2">
    <source>
        <dbReference type="EMBL" id="GAA4516716.1"/>
    </source>
</evidence>
<sequence>MCSPTTVVWAADTASERAGAPGQAVTARTAAETAVTARRAIRWNDIKPPEGSGESRESIRAPGTLNRITRKGKDFWMNDLPSVVGNSHH</sequence>
<evidence type="ECO:0000313" key="3">
    <source>
        <dbReference type="Proteomes" id="UP001500503"/>
    </source>
</evidence>
<proteinExistence type="predicted"/>
<dbReference type="Proteomes" id="UP001500503">
    <property type="component" value="Unassembled WGS sequence"/>
</dbReference>
<organism evidence="2 3">
    <name type="scientific">Actinoallomurus oryzae</name>
    <dbReference type="NCBI Taxonomy" id="502180"/>
    <lineage>
        <taxon>Bacteria</taxon>
        <taxon>Bacillati</taxon>
        <taxon>Actinomycetota</taxon>
        <taxon>Actinomycetes</taxon>
        <taxon>Streptosporangiales</taxon>
        <taxon>Thermomonosporaceae</taxon>
        <taxon>Actinoallomurus</taxon>
    </lineage>
</organism>
<name>A0ABP8R2S5_9ACTN</name>
<keyword evidence="3" id="KW-1185">Reference proteome</keyword>
<dbReference type="EMBL" id="BAABHF010000054">
    <property type="protein sequence ID" value="GAA4516716.1"/>
    <property type="molecule type" value="Genomic_DNA"/>
</dbReference>
<comment type="caution">
    <text evidence="2">The sequence shown here is derived from an EMBL/GenBank/DDBJ whole genome shotgun (WGS) entry which is preliminary data.</text>
</comment>
<feature type="compositionally biased region" description="Basic and acidic residues" evidence="1">
    <location>
        <begin position="44"/>
        <end position="59"/>
    </location>
</feature>
<feature type="region of interest" description="Disordered" evidence="1">
    <location>
        <begin position="44"/>
        <end position="72"/>
    </location>
</feature>
<protein>
    <submittedName>
        <fullName evidence="2">Uncharacterized protein</fullName>
    </submittedName>
</protein>
<gene>
    <name evidence="2" type="ORF">GCM10023191_088100</name>
</gene>
<evidence type="ECO:0000256" key="1">
    <source>
        <dbReference type="SAM" id="MobiDB-lite"/>
    </source>
</evidence>
<accession>A0ABP8R2S5</accession>
<reference evidence="3" key="1">
    <citation type="journal article" date="2019" name="Int. J. Syst. Evol. Microbiol.">
        <title>The Global Catalogue of Microorganisms (GCM) 10K type strain sequencing project: providing services to taxonomists for standard genome sequencing and annotation.</title>
        <authorList>
            <consortium name="The Broad Institute Genomics Platform"/>
            <consortium name="The Broad Institute Genome Sequencing Center for Infectious Disease"/>
            <person name="Wu L."/>
            <person name="Ma J."/>
        </authorList>
    </citation>
    <scope>NUCLEOTIDE SEQUENCE [LARGE SCALE GENOMIC DNA]</scope>
    <source>
        <strain evidence="3">JCM 17933</strain>
    </source>
</reference>